<dbReference type="EMBL" id="RHLK01000004">
    <property type="protein sequence ID" value="MVO99839.1"/>
    <property type="molecule type" value="Genomic_DNA"/>
</dbReference>
<sequence length="297" mass="32707">MPQTNGTATSPSKKGKAGLEHKGFSSILKTSGLNIGLALYALVTLYPLIWLFISAFKTNEEFFDRPFGLPVKWQWDNFVQAWKVAEIETAVVNSTIVTLGALVLTLVIGALTAFILSRFNFRMRGPLMGYFLLGMLIPVHSTLVPLFIMMNKAGMLDTYWALILPYTAFELPLAIFVIAAYMTSVPKEIEEAALIDGTGYWGIFTKMLLPLSIPAISTVGILAFLRYWNDFAFALVFINKPSLKTLPLSLSQFATGFGTDYRLTMAAMAISVIPTIIVYLAFQEQIMKGMVAGAVKG</sequence>
<dbReference type="GO" id="GO:0055085">
    <property type="term" value="P:transmembrane transport"/>
    <property type="evidence" value="ECO:0007669"/>
    <property type="project" value="InterPro"/>
</dbReference>
<dbReference type="PANTHER" id="PTHR43744:SF12">
    <property type="entry name" value="ABC TRANSPORTER PERMEASE PROTEIN MG189-RELATED"/>
    <property type="match status" value="1"/>
</dbReference>
<evidence type="ECO:0000256" key="4">
    <source>
        <dbReference type="ARBA" id="ARBA00022692"/>
    </source>
</evidence>
<comment type="caution">
    <text evidence="9">The sequence shown here is derived from an EMBL/GenBank/DDBJ whole genome shotgun (WGS) entry which is preliminary data.</text>
</comment>
<dbReference type="InterPro" id="IPR000515">
    <property type="entry name" value="MetI-like"/>
</dbReference>
<protein>
    <submittedName>
        <fullName evidence="9">ABC transporter permease subunit</fullName>
    </submittedName>
</protein>
<evidence type="ECO:0000256" key="6">
    <source>
        <dbReference type="ARBA" id="ARBA00023136"/>
    </source>
</evidence>
<feature type="transmembrane region" description="Helical" evidence="7">
    <location>
        <begin position="32"/>
        <end position="53"/>
    </location>
</feature>
<keyword evidence="2 7" id="KW-0813">Transport</keyword>
<feature type="domain" description="ABC transmembrane type-1" evidence="8">
    <location>
        <begin position="91"/>
        <end position="282"/>
    </location>
</feature>
<keyword evidence="10" id="KW-1185">Reference proteome</keyword>
<accession>A0A7X3FHH4</accession>
<evidence type="ECO:0000256" key="2">
    <source>
        <dbReference type="ARBA" id="ARBA00022448"/>
    </source>
</evidence>
<keyword evidence="3" id="KW-1003">Cell membrane</keyword>
<dbReference type="CDD" id="cd06261">
    <property type="entry name" value="TM_PBP2"/>
    <property type="match status" value="1"/>
</dbReference>
<keyword evidence="6 7" id="KW-0472">Membrane</keyword>
<name>A0A7X3FHH4_9BACL</name>
<feature type="transmembrane region" description="Helical" evidence="7">
    <location>
        <begin position="96"/>
        <end position="116"/>
    </location>
</feature>
<feature type="transmembrane region" description="Helical" evidence="7">
    <location>
        <begin position="128"/>
        <end position="148"/>
    </location>
</feature>
<evidence type="ECO:0000313" key="9">
    <source>
        <dbReference type="EMBL" id="MVO99839.1"/>
    </source>
</evidence>
<dbReference type="RefSeq" id="WP_157335143.1">
    <property type="nucleotide sequence ID" value="NZ_RHLK01000004.1"/>
</dbReference>
<evidence type="ECO:0000313" key="10">
    <source>
        <dbReference type="Proteomes" id="UP000490800"/>
    </source>
</evidence>
<dbReference type="GO" id="GO:0005886">
    <property type="term" value="C:plasma membrane"/>
    <property type="evidence" value="ECO:0007669"/>
    <property type="project" value="UniProtKB-SubCell"/>
</dbReference>
<evidence type="ECO:0000256" key="5">
    <source>
        <dbReference type="ARBA" id="ARBA00022989"/>
    </source>
</evidence>
<organism evidence="9 10">
    <name type="scientific">Paenibacillus lutrae</name>
    <dbReference type="NCBI Taxonomy" id="2078573"/>
    <lineage>
        <taxon>Bacteria</taxon>
        <taxon>Bacillati</taxon>
        <taxon>Bacillota</taxon>
        <taxon>Bacilli</taxon>
        <taxon>Bacillales</taxon>
        <taxon>Paenibacillaceae</taxon>
        <taxon>Paenibacillus</taxon>
    </lineage>
</organism>
<proteinExistence type="inferred from homology"/>
<dbReference type="AlphaFoldDB" id="A0A7X3FHH4"/>
<evidence type="ECO:0000256" key="3">
    <source>
        <dbReference type="ARBA" id="ARBA00022475"/>
    </source>
</evidence>
<dbReference type="InterPro" id="IPR035906">
    <property type="entry name" value="MetI-like_sf"/>
</dbReference>
<keyword evidence="5 7" id="KW-1133">Transmembrane helix</keyword>
<dbReference type="Gene3D" id="1.10.3720.10">
    <property type="entry name" value="MetI-like"/>
    <property type="match status" value="1"/>
</dbReference>
<dbReference type="PROSITE" id="PS50928">
    <property type="entry name" value="ABC_TM1"/>
    <property type="match status" value="1"/>
</dbReference>
<feature type="transmembrane region" description="Helical" evidence="7">
    <location>
        <begin position="203"/>
        <end position="225"/>
    </location>
</feature>
<feature type="transmembrane region" description="Helical" evidence="7">
    <location>
        <begin position="160"/>
        <end position="182"/>
    </location>
</feature>
<evidence type="ECO:0000256" key="1">
    <source>
        <dbReference type="ARBA" id="ARBA00004651"/>
    </source>
</evidence>
<reference evidence="9 10" key="1">
    <citation type="journal article" date="2019" name="Microorganisms">
        <title>Paenibacillus lutrae sp. nov., A Chitinolytic Species Isolated from A River Otter in Castril Natural Park, Granada, Spain.</title>
        <authorList>
            <person name="Rodriguez M."/>
            <person name="Reina J.C."/>
            <person name="Bejar V."/>
            <person name="Llamas I."/>
        </authorList>
    </citation>
    <scope>NUCLEOTIDE SEQUENCE [LARGE SCALE GENOMIC DNA]</scope>
    <source>
        <strain evidence="9 10">N10</strain>
    </source>
</reference>
<comment type="similarity">
    <text evidence="7">Belongs to the binding-protein-dependent transport system permease family.</text>
</comment>
<comment type="subcellular location">
    <subcellularLocation>
        <location evidence="1 7">Cell membrane</location>
        <topology evidence="1 7">Multi-pass membrane protein</topology>
    </subcellularLocation>
</comment>
<evidence type="ECO:0000259" key="8">
    <source>
        <dbReference type="PROSITE" id="PS50928"/>
    </source>
</evidence>
<evidence type="ECO:0000256" key="7">
    <source>
        <dbReference type="RuleBase" id="RU363032"/>
    </source>
</evidence>
<dbReference type="OrthoDB" id="187395at2"/>
<dbReference type="Proteomes" id="UP000490800">
    <property type="component" value="Unassembled WGS sequence"/>
</dbReference>
<dbReference type="PANTHER" id="PTHR43744">
    <property type="entry name" value="ABC TRANSPORTER PERMEASE PROTEIN MG189-RELATED-RELATED"/>
    <property type="match status" value="1"/>
</dbReference>
<keyword evidence="4 7" id="KW-0812">Transmembrane</keyword>
<dbReference type="Pfam" id="PF00528">
    <property type="entry name" value="BPD_transp_1"/>
    <property type="match status" value="1"/>
</dbReference>
<gene>
    <name evidence="9" type="ORF">EDM21_09890</name>
</gene>
<feature type="transmembrane region" description="Helical" evidence="7">
    <location>
        <begin position="263"/>
        <end position="282"/>
    </location>
</feature>
<dbReference type="SUPFAM" id="SSF161098">
    <property type="entry name" value="MetI-like"/>
    <property type="match status" value="1"/>
</dbReference>